<evidence type="ECO:0000313" key="2">
    <source>
        <dbReference type="Proteomes" id="UP000554482"/>
    </source>
</evidence>
<name>A0A7J6VXG4_THATH</name>
<evidence type="ECO:0000313" key="1">
    <source>
        <dbReference type="EMBL" id="KAF5188880.1"/>
    </source>
</evidence>
<gene>
    <name evidence="1" type="ORF">FRX31_021526</name>
</gene>
<proteinExistence type="predicted"/>
<sequence>MSEWNSQTEHTSLLTFYLSGRDSWKIWDEAQQRHQPGRAQTLDFKALTRMCMSSFNVDNTNSYVVQTNSQSEHRETDMAADYQASTDSLSGCICLYVQRYMAATKNKMLK</sequence>
<dbReference type="EMBL" id="JABWDY010026210">
    <property type="protein sequence ID" value="KAF5188880.1"/>
    <property type="molecule type" value="Genomic_DNA"/>
</dbReference>
<organism evidence="1 2">
    <name type="scientific">Thalictrum thalictroides</name>
    <name type="common">Rue-anemone</name>
    <name type="synonym">Anemone thalictroides</name>
    <dbReference type="NCBI Taxonomy" id="46969"/>
    <lineage>
        <taxon>Eukaryota</taxon>
        <taxon>Viridiplantae</taxon>
        <taxon>Streptophyta</taxon>
        <taxon>Embryophyta</taxon>
        <taxon>Tracheophyta</taxon>
        <taxon>Spermatophyta</taxon>
        <taxon>Magnoliopsida</taxon>
        <taxon>Ranunculales</taxon>
        <taxon>Ranunculaceae</taxon>
        <taxon>Thalictroideae</taxon>
        <taxon>Thalictrum</taxon>
    </lineage>
</organism>
<comment type="caution">
    <text evidence="1">The sequence shown here is derived from an EMBL/GenBank/DDBJ whole genome shotgun (WGS) entry which is preliminary data.</text>
</comment>
<keyword evidence="2" id="KW-1185">Reference proteome</keyword>
<dbReference type="Proteomes" id="UP000554482">
    <property type="component" value="Unassembled WGS sequence"/>
</dbReference>
<dbReference type="AlphaFoldDB" id="A0A7J6VXG4"/>
<protein>
    <submittedName>
        <fullName evidence="1">Uncharacterized protein</fullName>
    </submittedName>
</protein>
<reference evidence="1 2" key="1">
    <citation type="submission" date="2020-06" db="EMBL/GenBank/DDBJ databases">
        <title>Transcriptomic and genomic resources for Thalictrum thalictroides and T. hernandezii: Facilitating candidate gene discovery in an emerging model plant lineage.</title>
        <authorList>
            <person name="Arias T."/>
            <person name="Riano-Pachon D.M."/>
            <person name="Di Stilio V.S."/>
        </authorList>
    </citation>
    <scope>NUCLEOTIDE SEQUENCE [LARGE SCALE GENOMIC DNA]</scope>
    <source>
        <strain evidence="2">cv. WT478/WT964</strain>
        <tissue evidence="1">Leaves</tissue>
    </source>
</reference>
<accession>A0A7J6VXG4</accession>